<evidence type="ECO:0000256" key="1">
    <source>
        <dbReference type="SAM" id="Phobius"/>
    </source>
</evidence>
<proteinExistence type="predicted"/>
<dbReference type="AlphaFoldDB" id="A0AAE3D0T8"/>
<comment type="caution">
    <text evidence="2">The sequence shown here is derived from an EMBL/GenBank/DDBJ whole genome shotgun (WGS) entry which is preliminary data.</text>
</comment>
<evidence type="ECO:0000313" key="2">
    <source>
        <dbReference type="EMBL" id="MBW8638094.1"/>
    </source>
</evidence>
<dbReference type="RefSeq" id="WP_220228749.1">
    <property type="nucleotide sequence ID" value="NZ_JAICBX010000002.1"/>
</dbReference>
<keyword evidence="1" id="KW-1133">Transmembrane helix</keyword>
<protein>
    <submittedName>
        <fullName evidence="2">Pilus assembly protein</fullName>
    </submittedName>
</protein>
<dbReference type="EMBL" id="JAICBX010000002">
    <property type="protein sequence ID" value="MBW8638094.1"/>
    <property type="molecule type" value="Genomic_DNA"/>
</dbReference>
<accession>A0AAE3D0T8</accession>
<sequence length="201" mass="21877">MTGFLLSRINGYSGAPAKCASKLRHLMKDRSGVGSIEFAFLVPVLMGIYIASLEISVGMTVDAKVARAGNITLDLITQGTKTTKAELKGMTDVAASILSPFSAEDITLVYTGISVDKSKKAKIDWSWTSATNNRAFTDGDEIDIPAGLKIANSYYVRVEITNPYDYLTSLPFLGTDKTSVTMRDTYYMRPRRGSQLDCGDC</sequence>
<keyword evidence="1" id="KW-0812">Transmembrane</keyword>
<evidence type="ECO:0000313" key="3">
    <source>
        <dbReference type="Proteomes" id="UP001196509"/>
    </source>
</evidence>
<gene>
    <name evidence="2" type="ORF">K1W69_12935</name>
</gene>
<keyword evidence="3" id="KW-1185">Reference proteome</keyword>
<feature type="transmembrane region" description="Helical" evidence="1">
    <location>
        <begin position="32"/>
        <end position="51"/>
    </location>
</feature>
<name>A0AAE3D0T8_9HYPH</name>
<keyword evidence="1" id="KW-0472">Membrane</keyword>
<dbReference type="Proteomes" id="UP001196509">
    <property type="component" value="Unassembled WGS sequence"/>
</dbReference>
<reference evidence="2" key="1">
    <citation type="submission" date="2021-08" db="EMBL/GenBank/DDBJ databases">
        <title>Hoeflea bacterium WL0058 sp. nov., isolated from the sediment.</title>
        <authorList>
            <person name="Wang L."/>
            <person name="Zhang D."/>
        </authorList>
    </citation>
    <scope>NUCLEOTIDE SEQUENCE</scope>
    <source>
        <strain evidence="2">WL0058</strain>
    </source>
</reference>
<organism evidence="2 3">
    <name type="scientific">Flavimaribacter sediminis</name>
    <dbReference type="NCBI Taxonomy" id="2865987"/>
    <lineage>
        <taxon>Bacteria</taxon>
        <taxon>Pseudomonadati</taxon>
        <taxon>Pseudomonadota</taxon>
        <taxon>Alphaproteobacteria</taxon>
        <taxon>Hyphomicrobiales</taxon>
        <taxon>Rhizobiaceae</taxon>
        <taxon>Flavimaribacter</taxon>
    </lineage>
</organism>